<feature type="region of interest" description="Disordered" evidence="1">
    <location>
        <begin position="1"/>
        <end position="23"/>
    </location>
</feature>
<dbReference type="AlphaFoldDB" id="A0A4Y2CYT6"/>
<name>A0A4Y2CYT6_ARAVE</name>
<feature type="compositionally biased region" description="Polar residues" evidence="1">
    <location>
        <begin position="11"/>
        <end position="23"/>
    </location>
</feature>
<proteinExistence type="predicted"/>
<evidence type="ECO:0000313" key="3">
    <source>
        <dbReference type="Proteomes" id="UP000499080"/>
    </source>
</evidence>
<evidence type="ECO:0000313" key="2">
    <source>
        <dbReference type="EMBL" id="GBM09553.1"/>
    </source>
</evidence>
<evidence type="ECO:0000256" key="1">
    <source>
        <dbReference type="SAM" id="MobiDB-lite"/>
    </source>
</evidence>
<protein>
    <submittedName>
        <fullName evidence="2">Uncharacterized protein</fullName>
    </submittedName>
</protein>
<reference evidence="2 3" key="1">
    <citation type="journal article" date="2019" name="Sci. Rep.">
        <title>Orb-weaving spider Araneus ventricosus genome elucidates the spidroin gene catalogue.</title>
        <authorList>
            <person name="Kono N."/>
            <person name="Nakamura H."/>
            <person name="Ohtoshi R."/>
            <person name="Moran D.A.P."/>
            <person name="Shinohara A."/>
            <person name="Yoshida Y."/>
            <person name="Fujiwara M."/>
            <person name="Mori M."/>
            <person name="Tomita M."/>
            <person name="Arakawa K."/>
        </authorList>
    </citation>
    <scope>NUCLEOTIDE SEQUENCE [LARGE SCALE GENOMIC DNA]</scope>
</reference>
<keyword evidence="3" id="KW-1185">Reference proteome</keyword>
<gene>
    <name evidence="2" type="ORF">AVEN_29410_1</name>
</gene>
<dbReference type="EMBL" id="BGPR01000272">
    <property type="protein sequence ID" value="GBM09553.1"/>
    <property type="molecule type" value="Genomic_DNA"/>
</dbReference>
<dbReference type="Proteomes" id="UP000499080">
    <property type="component" value="Unassembled WGS sequence"/>
</dbReference>
<sequence length="79" mass="8686">MDLQWDPVSSLGPSGTKAQPSRLATTAYEKAGLQCQLCRCNYATKEPPAAPEQQFADPCSIQFQSNARQRKSLNNDVNL</sequence>
<comment type="caution">
    <text evidence="2">The sequence shown here is derived from an EMBL/GenBank/DDBJ whole genome shotgun (WGS) entry which is preliminary data.</text>
</comment>
<organism evidence="2 3">
    <name type="scientific">Araneus ventricosus</name>
    <name type="common">Orbweaver spider</name>
    <name type="synonym">Epeira ventricosa</name>
    <dbReference type="NCBI Taxonomy" id="182803"/>
    <lineage>
        <taxon>Eukaryota</taxon>
        <taxon>Metazoa</taxon>
        <taxon>Ecdysozoa</taxon>
        <taxon>Arthropoda</taxon>
        <taxon>Chelicerata</taxon>
        <taxon>Arachnida</taxon>
        <taxon>Araneae</taxon>
        <taxon>Araneomorphae</taxon>
        <taxon>Entelegynae</taxon>
        <taxon>Araneoidea</taxon>
        <taxon>Araneidae</taxon>
        <taxon>Araneus</taxon>
    </lineage>
</organism>
<accession>A0A4Y2CYT6</accession>